<dbReference type="Pfam" id="PF03626">
    <property type="entry name" value="COX4_pro"/>
    <property type="match status" value="1"/>
</dbReference>
<comment type="subcellular location">
    <subcellularLocation>
        <location evidence="1">Cell membrane</location>
        <topology evidence="1">Multi-pass membrane protein</topology>
    </subcellularLocation>
</comment>
<reference evidence="7 8" key="1">
    <citation type="submission" date="2009-03" db="EMBL/GenBank/DDBJ databases">
        <authorList>
            <person name="Setubal J.C."/>
            <person name="Boyle S."/>
            <person name="Crasta O.R."/>
            <person name="Gillespie J.J."/>
            <person name="Kenyon R.W."/>
            <person name="Lu J."/>
            <person name="Mane S."/>
            <person name="Nagrani S."/>
            <person name="Shallom J.M."/>
            <person name="Shallom S."/>
            <person name="Shukla M."/>
            <person name="Snyder E.E."/>
            <person name="Sobral B.W."/>
            <person name="Wattam A.R."/>
            <person name="Will R."/>
            <person name="Williams K."/>
            <person name="Yoo H."/>
            <person name="Bruce D.H."/>
            <person name="Detter C."/>
            <person name="Munk C."/>
            <person name="Brettin T.S."/>
            <person name="Ficht T."/>
        </authorList>
    </citation>
    <scope>NUCLEOTIDE SEQUENCE [LARGE SCALE GENOMIC DNA]</scope>
    <source>
        <strain evidence="7 8">Cudo</strain>
    </source>
</reference>
<evidence type="ECO:0000256" key="1">
    <source>
        <dbReference type="ARBA" id="ARBA00004651"/>
    </source>
</evidence>
<proteinExistence type="predicted"/>
<feature type="transmembrane region" description="Helical" evidence="6">
    <location>
        <begin position="51"/>
        <end position="70"/>
    </location>
</feature>
<dbReference type="AlphaFoldDB" id="C0G9I4"/>
<dbReference type="GO" id="GO:0005886">
    <property type="term" value="C:plasma membrane"/>
    <property type="evidence" value="ECO:0007669"/>
    <property type="project" value="UniProtKB-SubCell"/>
</dbReference>
<evidence type="ECO:0000313" key="8">
    <source>
        <dbReference type="Proteomes" id="UP000003678"/>
    </source>
</evidence>
<keyword evidence="4 6" id="KW-1133">Transmembrane helix</keyword>
<organism evidence="7 8">
    <name type="scientific">Brucella ceti str. Cudo</name>
    <dbReference type="NCBI Taxonomy" id="595497"/>
    <lineage>
        <taxon>Bacteria</taxon>
        <taxon>Pseudomonadati</taxon>
        <taxon>Pseudomonadota</taxon>
        <taxon>Alphaproteobacteria</taxon>
        <taxon>Hyphomicrobiales</taxon>
        <taxon>Brucellaceae</taxon>
        <taxon>Brucella/Ochrobactrum group</taxon>
        <taxon>Brucella</taxon>
    </lineage>
</organism>
<evidence type="ECO:0000256" key="2">
    <source>
        <dbReference type="ARBA" id="ARBA00022475"/>
    </source>
</evidence>
<name>C0G9I4_9HYPH</name>
<gene>
    <name evidence="7" type="ORF">BCETI_6000557</name>
</gene>
<keyword evidence="5 6" id="KW-0472">Membrane</keyword>
<evidence type="ECO:0000256" key="6">
    <source>
        <dbReference type="SAM" id="Phobius"/>
    </source>
</evidence>
<evidence type="ECO:0000256" key="3">
    <source>
        <dbReference type="ARBA" id="ARBA00022692"/>
    </source>
</evidence>
<keyword evidence="2" id="KW-1003">Cell membrane</keyword>
<accession>C0G9I4</accession>
<evidence type="ECO:0000256" key="5">
    <source>
        <dbReference type="ARBA" id="ARBA00023136"/>
    </source>
</evidence>
<sequence>MSCSRFSISHEAVMTDTTVHGSLNRTLAILLVLAVSGALIASFLGTYLAGIVVVLILAYAKACFVILDFMEMRGTRGALRPALLTWPAILLTLALARSVAVSLLG</sequence>
<dbReference type="EMBL" id="ACJD01000006">
    <property type="protein sequence ID" value="EEH13598.1"/>
    <property type="molecule type" value="Genomic_DNA"/>
</dbReference>
<comment type="caution">
    <text evidence="7">The sequence shown here is derived from an EMBL/GenBank/DDBJ whole genome shotgun (WGS) entry which is preliminary data.</text>
</comment>
<evidence type="ECO:0000313" key="7">
    <source>
        <dbReference type="EMBL" id="EEH13598.1"/>
    </source>
</evidence>
<feature type="transmembrane region" description="Helical" evidence="6">
    <location>
        <begin position="82"/>
        <end position="104"/>
    </location>
</feature>
<dbReference type="InterPro" id="IPR005171">
    <property type="entry name" value="Cyt_c_oxidase_su4_prok"/>
</dbReference>
<dbReference type="Proteomes" id="UP000003678">
    <property type="component" value="Unassembled WGS sequence"/>
</dbReference>
<feature type="transmembrane region" description="Helical" evidence="6">
    <location>
        <begin position="27"/>
        <end position="45"/>
    </location>
</feature>
<evidence type="ECO:0000256" key="4">
    <source>
        <dbReference type="ARBA" id="ARBA00022989"/>
    </source>
</evidence>
<protein>
    <submittedName>
        <fullName evidence="7">Uncharacterized protein</fullName>
    </submittedName>
</protein>
<keyword evidence="3 6" id="KW-0812">Transmembrane</keyword>